<evidence type="ECO:0000313" key="2">
    <source>
        <dbReference type="EnsemblPlants" id="PNT74881"/>
    </source>
</evidence>
<keyword evidence="3" id="KW-1185">Reference proteome</keyword>
<protein>
    <submittedName>
        <fullName evidence="1 2">Uncharacterized protein</fullName>
    </submittedName>
</protein>
<dbReference type="Gramene" id="PNT74881">
    <property type="protein sequence ID" value="PNT74881"/>
    <property type="gene ID" value="BRADI_1g23726v3"/>
</dbReference>
<evidence type="ECO:0000313" key="1">
    <source>
        <dbReference type="EMBL" id="PNT74881.1"/>
    </source>
</evidence>
<dbReference type="EMBL" id="CM000880">
    <property type="protein sequence ID" value="PNT74881.1"/>
    <property type="molecule type" value="Genomic_DNA"/>
</dbReference>
<reference evidence="1 2" key="1">
    <citation type="journal article" date="2010" name="Nature">
        <title>Genome sequencing and analysis of the model grass Brachypodium distachyon.</title>
        <authorList>
            <consortium name="International Brachypodium Initiative"/>
        </authorList>
    </citation>
    <scope>NUCLEOTIDE SEQUENCE [LARGE SCALE GENOMIC DNA]</scope>
    <source>
        <strain evidence="1 2">Bd21</strain>
    </source>
</reference>
<reference evidence="2" key="3">
    <citation type="submission" date="2018-08" db="UniProtKB">
        <authorList>
            <consortium name="EnsemblPlants"/>
        </authorList>
    </citation>
    <scope>IDENTIFICATION</scope>
    <source>
        <strain evidence="2">cv. Bd21</strain>
    </source>
</reference>
<evidence type="ECO:0000313" key="3">
    <source>
        <dbReference type="Proteomes" id="UP000008810"/>
    </source>
</evidence>
<name>A0A2K2DKT8_BRADI</name>
<organism evidence="1">
    <name type="scientific">Brachypodium distachyon</name>
    <name type="common">Purple false brome</name>
    <name type="synonym">Trachynia distachya</name>
    <dbReference type="NCBI Taxonomy" id="15368"/>
    <lineage>
        <taxon>Eukaryota</taxon>
        <taxon>Viridiplantae</taxon>
        <taxon>Streptophyta</taxon>
        <taxon>Embryophyta</taxon>
        <taxon>Tracheophyta</taxon>
        <taxon>Spermatophyta</taxon>
        <taxon>Magnoliopsida</taxon>
        <taxon>Liliopsida</taxon>
        <taxon>Poales</taxon>
        <taxon>Poaceae</taxon>
        <taxon>BOP clade</taxon>
        <taxon>Pooideae</taxon>
        <taxon>Stipodae</taxon>
        <taxon>Brachypodieae</taxon>
        <taxon>Brachypodium</taxon>
    </lineage>
</organism>
<proteinExistence type="predicted"/>
<dbReference type="AlphaFoldDB" id="A0A2K2DKT8"/>
<sequence length="99" mass="11410">MHSTLLDMVRQSFSTVSAIGGRVCSSLSNIRGEGFRSMLIGGERMWQCEGSRDEVFSISSRRRRSLLSSVRNPWTSGFLFSFPKMKLHSYDSVRHYRRD</sequence>
<accession>A0A2K2DKT8</accession>
<reference evidence="1" key="2">
    <citation type="submission" date="2017-06" db="EMBL/GenBank/DDBJ databases">
        <title>WGS assembly of Brachypodium distachyon.</title>
        <authorList>
            <consortium name="The International Brachypodium Initiative"/>
            <person name="Lucas S."/>
            <person name="Harmon-Smith M."/>
            <person name="Lail K."/>
            <person name="Tice H."/>
            <person name="Grimwood J."/>
            <person name="Bruce D."/>
            <person name="Barry K."/>
            <person name="Shu S."/>
            <person name="Lindquist E."/>
            <person name="Wang M."/>
            <person name="Pitluck S."/>
            <person name="Vogel J.P."/>
            <person name="Garvin D.F."/>
            <person name="Mockler T.C."/>
            <person name="Schmutz J."/>
            <person name="Rokhsar D."/>
            <person name="Bevan M.W."/>
        </authorList>
    </citation>
    <scope>NUCLEOTIDE SEQUENCE</scope>
    <source>
        <strain evidence="1">Bd21</strain>
    </source>
</reference>
<dbReference type="Proteomes" id="UP000008810">
    <property type="component" value="Chromosome 1"/>
</dbReference>
<dbReference type="EnsemblPlants" id="PNT74881">
    <property type="protein sequence ID" value="PNT74881"/>
    <property type="gene ID" value="BRADI_1g23726v3"/>
</dbReference>
<gene>
    <name evidence="1" type="ORF">BRADI_1g23726v3</name>
</gene>
<dbReference type="InParanoid" id="A0A2K2DKT8"/>